<dbReference type="PROSITE" id="PS51710">
    <property type="entry name" value="G_OBG"/>
    <property type="match status" value="1"/>
</dbReference>
<dbReference type="CDD" id="cd01898">
    <property type="entry name" value="Obg"/>
    <property type="match status" value="1"/>
</dbReference>
<dbReference type="SUPFAM" id="SSF52540">
    <property type="entry name" value="P-loop containing nucleoside triphosphate hydrolases"/>
    <property type="match status" value="1"/>
</dbReference>
<feature type="domain" description="Obg" evidence="6">
    <location>
        <begin position="47"/>
        <end position="274"/>
    </location>
</feature>
<dbReference type="GO" id="GO:0005739">
    <property type="term" value="C:mitochondrion"/>
    <property type="evidence" value="ECO:0000318"/>
    <property type="project" value="GO_Central"/>
</dbReference>
<proteinExistence type="inferred from homology"/>
<dbReference type="InterPro" id="IPR014100">
    <property type="entry name" value="GTP-bd_Obg/CgtA"/>
</dbReference>
<protein>
    <recommendedName>
        <fullName evidence="8">OBG-type G domain-containing protein</fullName>
    </recommendedName>
</protein>
<name>A0A2C9WPB3_MANES</name>
<dbReference type="Pfam" id="PF01018">
    <property type="entry name" value="GTP1_OBG"/>
    <property type="match status" value="1"/>
</dbReference>
<feature type="region of interest" description="Disordered" evidence="4">
    <location>
        <begin position="149"/>
        <end position="191"/>
    </location>
</feature>
<feature type="domain" description="OBG-type G" evidence="5">
    <location>
        <begin position="275"/>
        <end position="447"/>
    </location>
</feature>
<dbReference type="GO" id="GO:0000287">
    <property type="term" value="F:magnesium ion binding"/>
    <property type="evidence" value="ECO:0007669"/>
    <property type="project" value="InterPro"/>
</dbReference>
<evidence type="ECO:0000259" key="5">
    <source>
        <dbReference type="PROSITE" id="PS51710"/>
    </source>
</evidence>
<dbReference type="PIRSF" id="PIRSF002401">
    <property type="entry name" value="GTP_bd_Obg/CgtA"/>
    <property type="match status" value="1"/>
</dbReference>
<organism evidence="7">
    <name type="scientific">Manihot esculenta</name>
    <name type="common">Cassava</name>
    <name type="synonym">Jatropha manihot</name>
    <dbReference type="NCBI Taxonomy" id="3983"/>
    <lineage>
        <taxon>Eukaryota</taxon>
        <taxon>Viridiplantae</taxon>
        <taxon>Streptophyta</taxon>
        <taxon>Embryophyta</taxon>
        <taxon>Tracheophyta</taxon>
        <taxon>Spermatophyta</taxon>
        <taxon>Magnoliopsida</taxon>
        <taxon>eudicotyledons</taxon>
        <taxon>Gunneridae</taxon>
        <taxon>Pentapetalae</taxon>
        <taxon>rosids</taxon>
        <taxon>fabids</taxon>
        <taxon>Malpighiales</taxon>
        <taxon>Euphorbiaceae</taxon>
        <taxon>Crotonoideae</taxon>
        <taxon>Manihoteae</taxon>
        <taxon>Manihot</taxon>
    </lineage>
</organism>
<dbReference type="PRINTS" id="PR00326">
    <property type="entry name" value="GTP1OBG"/>
</dbReference>
<gene>
    <name evidence="7" type="ORF">MANES_01G174300</name>
</gene>
<dbReference type="STRING" id="3983.A0A2C9WPB3"/>
<keyword evidence="3" id="KW-0342">GTP-binding</keyword>
<dbReference type="Gene3D" id="3.40.50.300">
    <property type="entry name" value="P-loop containing nucleotide triphosphate hydrolases"/>
    <property type="match status" value="1"/>
</dbReference>
<dbReference type="PANTHER" id="PTHR11702:SF31">
    <property type="entry name" value="MITOCHONDRIAL RIBOSOME-ASSOCIATED GTPASE 2"/>
    <property type="match status" value="1"/>
</dbReference>
<dbReference type="GO" id="GO:0042254">
    <property type="term" value="P:ribosome biogenesis"/>
    <property type="evidence" value="ECO:0007669"/>
    <property type="project" value="UniProtKB-UniRule"/>
</dbReference>
<keyword evidence="2" id="KW-0547">Nucleotide-binding</keyword>
<dbReference type="PROSITE" id="PS51883">
    <property type="entry name" value="OBG"/>
    <property type="match status" value="1"/>
</dbReference>
<accession>A0A2C9WPB3</accession>
<dbReference type="Gene3D" id="2.70.210.12">
    <property type="entry name" value="GTP1/OBG domain"/>
    <property type="match status" value="1"/>
</dbReference>
<dbReference type="EMBL" id="CM004387">
    <property type="protein sequence ID" value="OAY61239.1"/>
    <property type="molecule type" value="Genomic_DNA"/>
</dbReference>
<dbReference type="PROSITE" id="PS51257">
    <property type="entry name" value="PROKAR_LIPOPROTEIN"/>
    <property type="match status" value="1"/>
</dbReference>
<dbReference type="InterPro" id="IPR006169">
    <property type="entry name" value="GTP1_OBG_dom"/>
</dbReference>
<evidence type="ECO:0000256" key="2">
    <source>
        <dbReference type="ARBA" id="ARBA00022741"/>
    </source>
</evidence>
<dbReference type="GO" id="GO:0005525">
    <property type="term" value="F:GTP binding"/>
    <property type="evidence" value="ECO:0000318"/>
    <property type="project" value="GO_Central"/>
</dbReference>
<sequence>MRLRCAKSFCHIDALRKSSKSPWIYLSLFSCSDATHTKAKCAPLQETRMRDRFTLHAKGGDGGKGCSSFRRSGRGGDVILECSPAIWDLSGLHHHVNAARGGNGASKSMIGTRGEDKVVQVPIGTVIHLLKGELPSTVQNCSKTDLDPWELPGTLHTDQSESHWQSVSKSTNMEKEAEPSDISGGSLTQAKGTSEEFASIQAIQREPAGVEHIHYDVAELTKLGQQIIVARGGEGGLGNVSSPDVSKKANEDQSCLSIGLPGSEAVLLLELKSIADVGLVGMPNAGKSTLLGALSRAKPRVGHYAFTTLRPNLGKLNFDDFSITVADIPGLIKGAHENRGLGHAFLRHIERTKVLAYVLDLAAGLDGRKGFPPWEQLKDLVLELEHHQEGLSDRPSLVVANKIDEAGADEVYEELKRRVQDVPIYPVCAVLEEGVPELKAGLRMLMDSVKLQRLGLVKIDCS</sequence>
<evidence type="ECO:0000313" key="7">
    <source>
        <dbReference type="EMBL" id="OAY61239.1"/>
    </source>
</evidence>
<dbReference type="InterPro" id="IPR027417">
    <property type="entry name" value="P-loop_NTPase"/>
</dbReference>
<evidence type="ECO:0000256" key="1">
    <source>
        <dbReference type="ARBA" id="ARBA00007699"/>
    </source>
</evidence>
<dbReference type="Pfam" id="PF01926">
    <property type="entry name" value="MMR_HSR1"/>
    <property type="match status" value="1"/>
</dbReference>
<dbReference type="InterPro" id="IPR036726">
    <property type="entry name" value="GTP1_OBG_dom_sf"/>
</dbReference>
<dbReference type="GO" id="GO:0003924">
    <property type="term" value="F:GTPase activity"/>
    <property type="evidence" value="ECO:0000318"/>
    <property type="project" value="GO_Central"/>
</dbReference>
<evidence type="ECO:0008006" key="8">
    <source>
        <dbReference type="Google" id="ProtNLM"/>
    </source>
</evidence>
<dbReference type="InterPro" id="IPR006073">
    <property type="entry name" value="GTP-bd"/>
</dbReference>
<dbReference type="AlphaFoldDB" id="A0A2C9WPB3"/>
<evidence type="ECO:0000256" key="4">
    <source>
        <dbReference type="SAM" id="MobiDB-lite"/>
    </source>
</evidence>
<dbReference type="InterPro" id="IPR045086">
    <property type="entry name" value="OBG_GTPase"/>
</dbReference>
<feature type="compositionally biased region" description="Polar residues" evidence="4">
    <location>
        <begin position="162"/>
        <end position="171"/>
    </location>
</feature>
<evidence type="ECO:0000259" key="6">
    <source>
        <dbReference type="PROSITE" id="PS51883"/>
    </source>
</evidence>
<dbReference type="InterPro" id="IPR031167">
    <property type="entry name" value="G_OBG"/>
</dbReference>
<evidence type="ECO:0000256" key="3">
    <source>
        <dbReference type="ARBA" id="ARBA00023134"/>
    </source>
</evidence>
<dbReference type="PANTHER" id="PTHR11702">
    <property type="entry name" value="DEVELOPMENTALLY REGULATED GTP-BINDING PROTEIN-RELATED"/>
    <property type="match status" value="1"/>
</dbReference>
<dbReference type="SUPFAM" id="SSF82051">
    <property type="entry name" value="Obg GTP-binding protein N-terminal domain"/>
    <property type="match status" value="1"/>
</dbReference>
<comment type="similarity">
    <text evidence="1">Belongs to the TRAFAC class OBG-HflX-like GTPase superfamily. OBG GTPase family.</text>
</comment>
<reference evidence="7" key="1">
    <citation type="submission" date="2016-02" db="EMBL/GenBank/DDBJ databases">
        <title>WGS assembly of Manihot esculenta.</title>
        <authorList>
            <person name="Bredeson J.V."/>
            <person name="Prochnik S.E."/>
            <person name="Lyons J.B."/>
            <person name="Schmutz J."/>
            <person name="Grimwood J."/>
            <person name="Vrebalov J."/>
            <person name="Bart R.S."/>
            <person name="Amuge T."/>
            <person name="Ferguson M.E."/>
            <person name="Green R."/>
            <person name="Putnam N."/>
            <person name="Stites J."/>
            <person name="Rounsley S."/>
            <person name="Rokhsar D.S."/>
        </authorList>
    </citation>
    <scope>NUCLEOTIDE SEQUENCE [LARGE SCALE GENOMIC DNA]</scope>
    <source>
        <tissue evidence="7">Leaf</tissue>
    </source>
</reference>